<dbReference type="EMBL" id="GFXV01000303">
    <property type="protein sequence ID" value="MBW12108.1"/>
    <property type="molecule type" value="Transcribed_RNA"/>
</dbReference>
<evidence type="ECO:0000256" key="4">
    <source>
        <dbReference type="ARBA" id="ARBA00023858"/>
    </source>
</evidence>
<evidence type="ECO:0000256" key="1">
    <source>
        <dbReference type="ARBA" id="ARBA00004123"/>
    </source>
</evidence>
<keyword evidence="3" id="KW-0539">Nucleus</keyword>
<dbReference type="SMART" id="SM00292">
    <property type="entry name" value="BRCT"/>
    <property type="match status" value="4"/>
</dbReference>
<feature type="compositionally biased region" description="Polar residues" evidence="6">
    <location>
        <begin position="335"/>
        <end position="359"/>
    </location>
</feature>
<dbReference type="InterPro" id="IPR001357">
    <property type="entry name" value="BRCT_dom"/>
</dbReference>
<dbReference type="SUPFAM" id="SSF52113">
    <property type="entry name" value="BRCT domain"/>
    <property type="match status" value="3"/>
</dbReference>
<organism evidence="8">
    <name type="scientific">Melanaphis sacchari</name>
    <dbReference type="NCBI Taxonomy" id="742174"/>
    <lineage>
        <taxon>Eukaryota</taxon>
        <taxon>Metazoa</taxon>
        <taxon>Ecdysozoa</taxon>
        <taxon>Arthropoda</taxon>
        <taxon>Hexapoda</taxon>
        <taxon>Insecta</taxon>
        <taxon>Pterygota</taxon>
        <taxon>Neoptera</taxon>
        <taxon>Paraneoptera</taxon>
        <taxon>Hemiptera</taxon>
        <taxon>Sternorrhyncha</taxon>
        <taxon>Aphidomorpha</taxon>
        <taxon>Aphidoidea</taxon>
        <taxon>Aphididae</taxon>
        <taxon>Aphidini</taxon>
        <taxon>Melanaphis</taxon>
    </lineage>
</organism>
<dbReference type="Pfam" id="PF16589">
    <property type="entry name" value="BRCT_2"/>
    <property type="match status" value="1"/>
</dbReference>
<name>A0A2H8TFQ6_9HEMI</name>
<dbReference type="PANTHER" id="PTHR23196:SF1">
    <property type="entry name" value="PAX-INTERACTING PROTEIN 1"/>
    <property type="match status" value="1"/>
</dbReference>
<dbReference type="PANTHER" id="PTHR23196">
    <property type="entry name" value="PAX TRANSCRIPTION ACTIVATION DOMAIN INTERACTING PROTEIN"/>
    <property type="match status" value="1"/>
</dbReference>
<dbReference type="AlphaFoldDB" id="A0A2H8TFQ6"/>
<dbReference type="PROSITE" id="PS50172">
    <property type="entry name" value="BRCT"/>
    <property type="match status" value="3"/>
</dbReference>
<dbReference type="Pfam" id="PF16770">
    <property type="entry name" value="RTT107_BRCT_5"/>
    <property type="match status" value="1"/>
</dbReference>
<feature type="domain" description="BRCT" evidence="7">
    <location>
        <begin position="849"/>
        <end position="913"/>
    </location>
</feature>
<accession>A0A2H8TFQ6</accession>
<dbReference type="InterPro" id="IPR051579">
    <property type="entry name" value="DDR_Transcriptional_Reg"/>
</dbReference>
<feature type="region of interest" description="Disordered" evidence="6">
    <location>
        <begin position="335"/>
        <end position="365"/>
    </location>
</feature>
<dbReference type="InterPro" id="IPR036420">
    <property type="entry name" value="BRCT_dom_sf"/>
</dbReference>
<evidence type="ECO:0000256" key="5">
    <source>
        <dbReference type="ARBA" id="ARBA00030146"/>
    </source>
</evidence>
<sequence>MTQDPGAPETNGGRTPHVFSPCAFPVVSGVTAAAPTQQKQQQQQQQQQSQPQLQNVQSTQPSQICIVSNGQQLQQAQSNPSNQQQQLLLQQQQRLMFQQRIVQQSGGGTVSTQWRMAHPPSNMPRVQVNQQQSQQIQQQQTLVIGQQPTVNMNNANSQPTTQTQWPPQQTLTIQRTIQQPMDQRQVIWSQQSPHGPQQMIHMDAKTHQQIQAMNPAERLAFINKLTKQRNLVLQQFNARQQQAAGVAGGTNIVRPSTTPNGQTTVIRTLNHQLISSTGMTPAQQAQWNQIRQQQLLVQQQQQQQQMAGGTVTTGLQTNAKTVSNTLVNNQQVAQPQTTVWQQSPVTEQGHQQTSSSMSGAQLAQIHQRQQQLQQLRLQQLQMDASQKQQTMQQQVVPNQAQIAGAMQPNVVQSPQVTVAQTSAVQPQQTPTLPTNEPTETQTPSQEPFTQISGQEISAAGQLRLMTAQHHAAQQQGSTQGSYQSRTVLNNVTNNTATNRAAQVVGRAAVPTAVANKTLPASYNQSAAVRVAAVLAKSAAGQTVGHQQLPHQARFFGHNPNLKLPPDKCLLGCIFLIVEYDRCPDTIKEVPTWKQIILDHGGEIEPSYTLRLTHILCQTQKHPLVQQGLRDGKRCITAYWLSDIITKLQLMPPWYALHFPTPYSEERPCRQMLISLTNFENDERNRVKFMIELTGARVTSYFSADNNILVTRKLEGKKVKKARDINRPVVNVQWLNEILFGHLSCMYQPENVKYQQFNLNNPFRVDYNLVLHLMGAWKIPINVTQELYDRIRNNPVPVKRKRPRPNPNFPDQENNDLSTADIIITNINPPPIEYRPCVMLSGFGLGKEEQRMVLQLGGTIAKNYSDATHLVMKESVRTTKFLCCLSTVKHIVNADWLKNSSTQHMFLGEAIYTIEEVSVDQKVICKVHKILSNPNRHELFKGKIFYVTPGVTHPSVFIVRQIIESAGGTVEKQRRSLRAIQELEPNTYIVIASNNDLHLVADLIRSSYGIYSSEFVLSAVMTQYVNYDMAYKKAKKITN</sequence>
<keyword evidence="2" id="KW-0227">DNA damage</keyword>
<dbReference type="Gene3D" id="3.40.50.10190">
    <property type="entry name" value="BRCT domain"/>
    <property type="match status" value="4"/>
</dbReference>
<feature type="domain" description="BRCT" evidence="7">
    <location>
        <begin position="934"/>
        <end position="1019"/>
    </location>
</feature>
<protein>
    <recommendedName>
        <fullName evidence="4">PAX-interacting protein 1</fullName>
    </recommendedName>
    <alternativeName>
        <fullName evidence="5">PAX transactivation activation domain-interacting protein</fullName>
    </alternativeName>
</protein>
<evidence type="ECO:0000256" key="6">
    <source>
        <dbReference type="SAM" id="MobiDB-lite"/>
    </source>
</evidence>
<dbReference type="OrthoDB" id="342264at2759"/>
<comment type="subcellular location">
    <subcellularLocation>
        <location evidence="1">Nucleus</location>
    </subcellularLocation>
</comment>
<evidence type="ECO:0000256" key="3">
    <source>
        <dbReference type="ARBA" id="ARBA00023242"/>
    </source>
</evidence>
<dbReference type="CDD" id="cd18440">
    <property type="entry name" value="BRCT_PAXIP1_rpt6"/>
    <property type="match status" value="1"/>
</dbReference>
<feature type="region of interest" description="Disordered" evidence="6">
    <location>
        <begin position="1"/>
        <end position="20"/>
    </location>
</feature>
<dbReference type="GO" id="GO:0006974">
    <property type="term" value="P:DNA damage response"/>
    <property type="evidence" value="ECO:0007669"/>
    <property type="project" value="UniProtKB-KW"/>
</dbReference>
<reference evidence="8" key="1">
    <citation type="submission" date="2017-10" db="EMBL/GenBank/DDBJ databases">
        <title>Transcriptome Assembly of Sugarcane Aphid Adults.</title>
        <authorList>
            <person name="Scully E.D."/>
            <person name="Palmer N.A."/>
            <person name="Geib S.M."/>
            <person name="Sarath G."/>
            <person name="Sattler S.E."/>
        </authorList>
    </citation>
    <scope>NUCLEOTIDE SEQUENCE</scope>
    <source>
        <tissue evidence="8">Whole body</tissue>
    </source>
</reference>
<feature type="domain" description="BRCT" evidence="7">
    <location>
        <begin position="663"/>
        <end position="738"/>
    </location>
</feature>
<evidence type="ECO:0000313" key="8">
    <source>
        <dbReference type="EMBL" id="MBW12108.1"/>
    </source>
</evidence>
<feature type="compositionally biased region" description="Low complexity" evidence="6">
    <location>
        <begin position="425"/>
        <end position="449"/>
    </location>
</feature>
<gene>
    <name evidence="8" type="primary">Paxip1_2</name>
</gene>
<evidence type="ECO:0000259" key="7">
    <source>
        <dbReference type="PROSITE" id="PS50172"/>
    </source>
</evidence>
<feature type="compositionally biased region" description="Low complexity" evidence="6">
    <location>
        <begin position="37"/>
        <end position="55"/>
    </location>
</feature>
<dbReference type="Pfam" id="PF00533">
    <property type="entry name" value="BRCT"/>
    <property type="match status" value="1"/>
</dbReference>
<feature type="region of interest" description="Disordered" evidence="6">
    <location>
        <begin position="31"/>
        <end position="55"/>
    </location>
</feature>
<feature type="region of interest" description="Disordered" evidence="6">
    <location>
        <begin position="795"/>
        <end position="814"/>
    </location>
</feature>
<proteinExistence type="predicted"/>
<evidence type="ECO:0000256" key="2">
    <source>
        <dbReference type="ARBA" id="ARBA00022763"/>
    </source>
</evidence>
<feature type="region of interest" description="Disordered" evidence="6">
    <location>
        <begin position="417"/>
        <end position="449"/>
    </location>
</feature>
<dbReference type="GO" id="GO:0044666">
    <property type="term" value="C:MLL3/4 complex"/>
    <property type="evidence" value="ECO:0007669"/>
    <property type="project" value="TreeGrafter"/>
</dbReference>
<dbReference type="CDD" id="cd17711">
    <property type="entry name" value="BRCT_PAXIP1_rpt3"/>
    <property type="match status" value="1"/>
</dbReference>
<dbReference type="Pfam" id="PF12738">
    <property type="entry name" value="PTCB-BRCT"/>
    <property type="match status" value="1"/>
</dbReference>